<reference evidence="2 3" key="1">
    <citation type="journal article" date="2018" name="Nat. Genet.">
        <title>The Rosa genome provides new insights in the design of modern roses.</title>
        <authorList>
            <person name="Bendahmane M."/>
        </authorList>
    </citation>
    <scope>NUCLEOTIDE SEQUENCE [LARGE SCALE GENOMIC DNA]</scope>
    <source>
        <strain evidence="3">cv. Old Blush</strain>
    </source>
</reference>
<dbReference type="Gramene" id="PRQ46519">
    <property type="protein sequence ID" value="PRQ46519"/>
    <property type="gene ID" value="RchiOBHm_Chr2g0089901"/>
</dbReference>
<dbReference type="Gene3D" id="1.25.40.470">
    <property type="match status" value="1"/>
</dbReference>
<proteinExistence type="predicted"/>
<dbReference type="Proteomes" id="UP000238479">
    <property type="component" value="Chromosome 2"/>
</dbReference>
<evidence type="ECO:0000313" key="2">
    <source>
        <dbReference type="EMBL" id="PRQ46519.1"/>
    </source>
</evidence>
<dbReference type="STRING" id="74649.A0A2P6RJA0"/>
<evidence type="ECO:0000259" key="1">
    <source>
        <dbReference type="Pfam" id="PF23953"/>
    </source>
</evidence>
<comment type="caution">
    <text evidence="2">The sequence shown here is derived from an EMBL/GenBank/DDBJ whole genome shotgun (WGS) entry which is preliminary data.</text>
</comment>
<dbReference type="Pfam" id="PF23953">
    <property type="entry name" value="TPR_COPA_B"/>
    <property type="match status" value="1"/>
</dbReference>
<dbReference type="EMBL" id="PDCK01000040">
    <property type="protein sequence ID" value="PRQ46519.1"/>
    <property type="molecule type" value="Genomic_DNA"/>
</dbReference>
<dbReference type="InterPro" id="IPR056176">
    <property type="entry name" value="TPR_COPA_B"/>
</dbReference>
<evidence type="ECO:0000313" key="3">
    <source>
        <dbReference type="Proteomes" id="UP000238479"/>
    </source>
</evidence>
<name>A0A2P6RJA0_ROSCH</name>
<dbReference type="AlphaFoldDB" id="A0A2P6RJA0"/>
<sequence>MLEDAPEVATCSDYKFDLAIQLGNLEIAEDIATKAHSESKWKQLGELAMSSGKLELTEDYILHGMDFSDLLLLYSSLGDAQGMSKLEEQGKNNVAFLGLFMLGNLEERIQLLLDSERILEAALMARSYVPSMVSEIVQFGEMTWTMSNFQSFFFFFFTLWV</sequence>
<gene>
    <name evidence="2" type="ORF">RchiOBHm_Chr2g0089901</name>
</gene>
<protein>
    <submittedName>
        <fullName evidence="2">Putative coatomer, WD associated region</fullName>
    </submittedName>
</protein>
<organism evidence="2 3">
    <name type="scientific">Rosa chinensis</name>
    <name type="common">China rose</name>
    <dbReference type="NCBI Taxonomy" id="74649"/>
    <lineage>
        <taxon>Eukaryota</taxon>
        <taxon>Viridiplantae</taxon>
        <taxon>Streptophyta</taxon>
        <taxon>Embryophyta</taxon>
        <taxon>Tracheophyta</taxon>
        <taxon>Spermatophyta</taxon>
        <taxon>Magnoliopsida</taxon>
        <taxon>eudicotyledons</taxon>
        <taxon>Gunneridae</taxon>
        <taxon>Pentapetalae</taxon>
        <taxon>rosids</taxon>
        <taxon>fabids</taxon>
        <taxon>Rosales</taxon>
        <taxon>Rosaceae</taxon>
        <taxon>Rosoideae</taxon>
        <taxon>Rosoideae incertae sedis</taxon>
        <taxon>Rosa</taxon>
    </lineage>
</organism>
<keyword evidence="3" id="KW-1185">Reference proteome</keyword>
<feature type="domain" description="COPA/B TPR" evidence="1">
    <location>
        <begin position="2"/>
        <end position="138"/>
    </location>
</feature>
<accession>A0A2P6RJA0</accession>